<organism evidence="5 6">
    <name type="scientific">Planoprotostelium fungivorum</name>
    <dbReference type="NCBI Taxonomy" id="1890364"/>
    <lineage>
        <taxon>Eukaryota</taxon>
        <taxon>Amoebozoa</taxon>
        <taxon>Evosea</taxon>
        <taxon>Variosea</taxon>
        <taxon>Cavosteliida</taxon>
        <taxon>Cavosteliaceae</taxon>
        <taxon>Planoprotostelium</taxon>
    </lineage>
</organism>
<comment type="similarity">
    <text evidence="1">Belongs to the Arpin family.</text>
</comment>
<dbReference type="GO" id="GO:0051126">
    <property type="term" value="P:negative regulation of actin nucleation"/>
    <property type="evidence" value="ECO:0007669"/>
    <property type="project" value="InterPro"/>
</dbReference>
<feature type="compositionally biased region" description="Acidic residues" evidence="3">
    <location>
        <begin position="186"/>
        <end position="197"/>
    </location>
</feature>
<accession>A0A2P6NNP0</accession>
<reference evidence="5 6" key="1">
    <citation type="journal article" date="2018" name="Genome Biol. Evol.">
        <title>Multiple Roots of Fruiting Body Formation in Amoebozoa.</title>
        <authorList>
            <person name="Hillmann F."/>
            <person name="Forbes G."/>
            <person name="Novohradska S."/>
            <person name="Ferling I."/>
            <person name="Riege K."/>
            <person name="Groth M."/>
            <person name="Westermann M."/>
            <person name="Marz M."/>
            <person name="Spaller T."/>
            <person name="Winckler T."/>
            <person name="Schaap P."/>
            <person name="Glockner G."/>
        </authorList>
    </citation>
    <scope>NUCLEOTIDE SEQUENCE [LARGE SCALE GENOMIC DNA]</scope>
    <source>
        <strain evidence="5 6">Jena</strain>
    </source>
</reference>
<dbReference type="InParanoid" id="A0A2P6NNP0"/>
<dbReference type="InterPro" id="IPR018889">
    <property type="entry name" value="Arpin"/>
</dbReference>
<dbReference type="OrthoDB" id="5953051at2759"/>
<dbReference type="Proteomes" id="UP000241769">
    <property type="component" value="Unassembled WGS sequence"/>
</dbReference>
<evidence type="ECO:0000256" key="1">
    <source>
        <dbReference type="ARBA" id="ARBA00008453"/>
    </source>
</evidence>
<sequence>MGKIESTSTNVTHWDERDYHQGNGIIGIGQLVGERFQTVISKSDISRYHALIIKITKAFKVELNKYNNPIAPNFKSDVGKLTDQEIAVILSGREAGNTGPAPKGWLEAKALAELYPSKPSTFEFWFDVDKMKNSGLNVGDEVQFTTQGDSLFIQSLKNPNNMFAGMKGGELMGQISKLTDQHSKDEPEETTNDDEWD</sequence>
<feature type="region of interest" description="Disordered" evidence="3">
    <location>
        <begin position="178"/>
        <end position="197"/>
    </location>
</feature>
<evidence type="ECO:0000313" key="6">
    <source>
        <dbReference type="Proteomes" id="UP000241769"/>
    </source>
</evidence>
<protein>
    <recommendedName>
        <fullName evidence="2">Arpin</fullName>
    </recommendedName>
</protein>
<dbReference type="AlphaFoldDB" id="A0A2P6NNP0"/>
<evidence type="ECO:0000256" key="3">
    <source>
        <dbReference type="SAM" id="MobiDB-lite"/>
    </source>
</evidence>
<evidence type="ECO:0000313" key="5">
    <source>
        <dbReference type="EMBL" id="PRP85566.1"/>
    </source>
</evidence>
<evidence type="ECO:0000256" key="2">
    <source>
        <dbReference type="ARBA" id="ARBA00019314"/>
    </source>
</evidence>
<dbReference type="EMBL" id="MDYQ01000358">
    <property type="protein sequence ID" value="PRP75880.1"/>
    <property type="molecule type" value="Genomic_DNA"/>
</dbReference>
<proteinExistence type="inferred from homology"/>
<dbReference type="PANTHER" id="PTHR31199:SF1">
    <property type="entry name" value="ARPIN"/>
    <property type="match status" value="1"/>
</dbReference>
<dbReference type="EMBL" id="MDYQ01000043">
    <property type="protein sequence ID" value="PRP85566.1"/>
    <property type="molecule type" value="Genomic_DNA"/>
</dbReference>
<dbReference type="Pfam" id="PF10574">
    <property type="entry name" value="UPF0552"/>
    <property type="match status" value="2"/>
</dbReference>
<dbReference type="PANTHER" id="PTHR31199">
    <property type="entry name" value="ARPIN"/>
    <property type="match status" value="1"/>
</dbReference>
<name>A0A2P6NNP0_9EUKA</name>
<keyword evidence="6" id="KW-1185">Reference proteome</keyword>
<gene>
    <name evidence="5" type="ORF">PROFUN_06798</name>
    <name evidence="4" type="ORF">PROFUN_15416</name>
</gene>
<comment type="caution">
    <text evidence="5">The sequence shown here is derived from an EMBL/GenBank/DDBJ whole genome shotgun (WGS) entry which is preliminary data.</text>
</comment>
<evidence type="ECO:0000313" key="4">
    <source>
        <dbReference type="EMBL" id="PRP75880.1"/>
    </source>
</evidence>
<dbReference type="STRING" id="1890364.A0A2P6NNP0"/>